<accession>A0AAV4VTD9</accession>
<comment type="caution">
    <text evidence="1">The sequence shown here is derived from an EMBL/GenBank/DDBJ whole genome shotgun (WGS) entry which is preliminary data.</text>
</comment>
<sequence length="89" mass="10504">MRRREVESHVFLDNENFPEACNSIHEKVTFKYSRFNASGKYLWEKKKTLDFAAIQICNCLCSTTFLKAKMDTRRKKFVHILLIGLNSKD</sequence>
<organism evidence="1 2">
    <name type="scientific">Caerostris extrusa</name>
    <name type="common">Bark spider</name>
    <name type="synonym">Caerostris bankana</name>
    <dbReference type="NCBI Taxonomy" id="172846"/>
    <lineage>
        <taxon>Eukaryota</taxon>
        <taxon>Metazoa</taxon>
        <taxon>Ecdysozoa</taxon>
        <taxon>Arthropoda</taxon>
        <taxon>Chelicerata</taxon>
        <taxon>Arachnida</taxon>
        <taxon>Araneae</taxon>
        <taxon>Araneomorphae</taxon>
        <taxon>Entelegynae</taxon>
        <taxon>Araneoidea</taxon>
        <taxon>Araneidae</taxon>
        <taxon>Caerostris</taxon>
    </lineage>
</organism>
<proteinExistence type="predicted"/>
<name>A0AAV4VTD9_CAEEX</name>
<keyword evidence="2" id="KW-1185">Reference proteome</keyword>
<evidence type="ECO:0000313" key="1">
    <source>
        <dbReference type="EMBL" id="GIY73527.1"/>
    </source>
</evidence>
<gene>
    <name evidence="1" type="ORF">CEXT_120381</name>
</gene>
<dbReference type="Proteomes" id="UP001054945">
    <property type="component" value="Unassembled WGS sequence"/>
</dbReference>
<dbReference type="EMBL" id="BPLR01015095">
    <property type="protein sequence ID" value="GIY73527.1"/>
    <property type="molecule type" value="Genomic_DNA"/>
</dbReference>
<protein>
    <submittedName>
        <fullName evidence="1">Uncharacterized protein</fullName>
    </submittedName>
</protein>
<evidence type="ECO:0000313" key="2">
    <source>
        <dbReference type="Proteomes" id="UP001054945"/>
    </source>
</evidence>
<reference evidence="1 2" key="1">
    <citation type="submission" date="2021-06" db="EMBL/GenBank/DDBJ databases">
        <title>Caerostris extrusa draft genome.</title>
        <authorList>
            <person name="Kono N."/>
            <person name="Arakawa K."/>
        </authorList>
    </citation>
    <scope>NUCLEOTIDE SEQUENCE [LARGE SCALE GENOMIC DNA]</scope>
</reference>
<dbReference type="AlphaFoldDB" id="A0AAV4VTD9"/>